<feature type="region of interest" description="Disordered" evidence="1">
    <location>
        <begin position="132"/>
        <end position="177"/>
    </location>
</feature>
<evidence type="ECO:0000256" key="1">
    <source>
        <dbReference type="SAM" id="MobiDB-lite"/>
    </source>
</evidence>
<dbReference type="AlphaFoldDB" id="A0A812UK68"/>
<evidence type="ECO:0000313" key="3">
    <source>
        <dbReference type="Proteomes" id="UP000601435"/>
    </source>
</evidence>
<proteinExistence type="predicted"/>
<dbReference type="EMBL" id="CAJNJA010027684">
    <property type="protein sequence ID" value="CAE7582536.1"/>
    <property type="molecule type" value="Genomic_DNA"/>
</dbReference>
<feature type="non-terminal residue" evidence="2">
    <location>
        <position position="1"/>
    </location>
</feature>
<comment type="caution">
    <text evidence="2">The sequence shown here is derived from an EMBL/GenBank/DDBJ whole genome shotgun (WGS) entry which is preliminary data.</text>
</comment>
<organism evidence="2 3">
    <name type="scientific">Symbiodinium necroappetens</name>
    <dbReference type="NCBI Taxonomy" id="1628268"/>
    <lineage>
        <taxon>Eukaryota</taxon>
        <taxon>Sar</taxon>
        <taxon>Alveolata</taxon>
        <taxon>Dinophyceae</taxon>
        <taxon>Suessiales</taxon>
        <taxon>Symbiodiniaceae</taxon>
        <taxon>Symbiodinium</taxon>
    </lineage>
</organism>
<sequence length="1030" mass="112051">GQPTIRALDSDEATAWLRMLFGQTKVCGDTSSKSLKATVISWAAKRGVEPLSLQRLGYHASGGMDIVYSRDAQAPLVMLVERLLREVAEGSFRPDDTRSGRIVAAGAVPLVQPVQPVGSELVESLTTSSGVASQARLPCKEEQMPGSKSDTEALQVDSDSEGFASEGESMESSDEDEGQPIALVAQGHLVPPGFDVWRHHSSGVAHLAPRVHFKNLFACGRKVGSKHFKSAAASLGDVDSWDGDPIPVRQFRRFGSSFGKAYLVIIWTCVCTMALITSEAAFLQRCTEVSPDGSLHAALLGQGIKNFRQLAFSIGTPRVEPSAAQYLELATQIFGASPSLGNVAMLRDLHFESTTYVIQVFKEQATSEGTDTQVKRLPMPERAARAAEQQHRLCGVSISGELQPSYSLIDKCNTMYESGALVWLAPSVCSKRDAEVSLGVNEKSSVVHLEKDSLKLAAPAQKIPVDLSSPLCLQWAWQRRGIALDQCSLLTWKVHEAYVHRLLNFLTAPVPAGWTQVKPEQLIRADKEVWTLLAREVPPPYKTLADGTKPLDQPFKAMAFDQRIQVWLSPVLNTGGTTGGSGSSADAAMPEIPPHVPRPPRKPKLRKKASKLMPDAFKKCPRFAKGPTCWAFNGEGCSAETKVVDGLPRCAKGLSSVDPGPEPAPTDPATVAGSLDASLTKRCDILELFDALPKSPSPRQSEGLALGTGASVVVGHEAQALYLAMDWAKELEARETELHQSLPEHVRKILKGKRLLLWKEMIEEYDLPDKGLIDDMMAGFPLCGWLPKSSAFPSQVRRPEFSVDTLKHLADGLNKATREKMAQRQSPELEQATWNETLAELQSEWIWQAPDDEEGVKVYARRFGLDQHGKIRVIDDCSCCGLNATVGVVERFVAHAIDRMASMLAYALQVSKDASTSLCGRTYDLKSAYKQFPVSCKDRDLLRMWVNCPHRDSPVSVGVNSLPFGAIGRMNFFEGFCFGRGPNQAMSSTWFLFTDGAFESGSGSVGAILYNDVGCAVGAFGSAVPQTLLN</sequence>
<reference evidence="2" key="1">
    <citation type="submission" date="2021-02" db="EMBL/GenBank/DDBJ databases">
        <authorList>
            <person name="Dougan E. K."/>
            <person name="Rhodes N."/>
            <person name="Thang M."/>
            <person name="Chan C."/>
        </authorList>
    </citation>
    <scope>NUCLEOTIDE SEQUENCE</scope>
</reference>
<dbReference type="Proteomes" id="UP000601435">
    <property type="component" value="Unassembled WGS sequence"/>
</dbReference>
<evidence type="ECO:0000313" key="2">
    <source>
        <dbReference type="EMBL" id="CAE7582536.1"/>
    </source>
</evidence>
<name>A0A812UK68_9DINO</name>
<keyword evidence="3" id="KW-1185">Reference proteome</keyword>
<feature type="non-terminal residue" evidence="2">
    <location>
        <position position="1030"/>
    </location>
</feature>
<protein>
    <submittedName>
        <fullName evidence="2">Uncharacterized protein</fullName>
    </submittedName>
</protein>
<feature type="compositionally biased region" description="Acidic residues" evidence="1">
    <location>
        <begin position="168"/>
        <end position="177"/>
    </location>
</feature>
<gene>
    <name evidence="2" type="ORF">SNEC2469_LOCUS16907</name>
</gene>
<feature type="region of interest" description="Disordered" evidence="1">
    <location>
        <begin position="575"/>
        <end position="606"/>
    </location>
</feature>
<accession>A0A812UK68</accession>